<protein>
    <submittedName>
        <fullName evidence="14">Protein Shroom3-like</fullName>
    </submittedName>
</protein>
<feature type="region of interest" description="Disordered" evidence="10">
    <location>
        <begin position="1526"/>
        <end position="1548"/>
    </location>
</feature>
<dbReference type="FunFam" id="2.30.42.10:FF:000100">
    <property type="entry name" value="Shroom family member 2"/>
    <property type="match status" value="1"/>
</dbReference>
<accession>A0A3B4VS93</accession>
<evidence type="ECO:0000256" key="4">
    <source>
        <dbReference type="ARBA" id="ARBA00022490"/>
    </source>
</evidence>
<evidence type="ECO:0000256" key="6">
    <source>
        <dbReference type="ARBA" id="ARBA00022701"/>
    </source>
</evidence>
<dbReference type="GeneTree" id="ENSGT00940000157778"/>
<dbReference type="InterPro" id="IPR001478">
    <property type="entry name" value="PDZ"/>
</dbReference>
<organism evidence="14 15">
    <name type="scientific">Seriola dumerili</name>
    <name type="common">Greater amberjack</name>
    <name type="synonym">Caranx dumerili</name>
    <dbReference type="NCBI Taxonomy" id="41447"/>
    <lineage>
        <taxon>Eukaryota</taxon>
        <taxon>Metazoa</taxon>
        <taxon>Chordata</taxon>
        <taxon>Craniata</taxon>
        <taxon>Vertebrata</taxon>
        <taxon>Euteleostomi</taxon>
        <taxon>Actinopterygii</taxon>
        <taxon>Neopterygii</taxon>
        <taxon>Teleostei</taxon>
        <taxon>Neoteleostei</taxon>
        <taxon>Acanthomorphata</taxon>
        <taxon>Carangaria</taxon>
        <taxon>Carangiformes</taxon>
        <taxon>Carangidae</taxon>
        <taxon>Seriola</taxon>
    </lineage>
</organism>
<reference evidence="14" key="1">
    <citation type="submission" date="2025-08" db="UniProtKB">
        <authorList>
            <consortium name="Ensembl"/>
        </authorList>
    </citation>
    <scope>IDENTIFICATION</scope>
</reference>
<comment type="similarity">
    <text evidence="2">Belongs to the shroom family.</text>
</comment>
<feature type="compositionally biased region" description="Polar residues" evidence="10">
    <location>
        <begin position="408"/>
        <end position="422"/>
    </location>
</feature>
<feature type="domain" description="ASD2" evidence="13">
    <location>
        <begin position="1817"/>
        <end position="2125"/>
    </location>
</feature>
<feature type="region of interest" description="Disordered" evidence="10">
    <location>
        <begin position="984"/>
        <end position="1148"/>
    </location>
</feature>
<feature type="region of interest" description="Disordered" evidence="10">
    <location>
        <begin position="165"/>
        <end position="244"/>
    </location>
</feature>
<dbReference type="Ensembl" id="ENSSDUT00000033628.1">
    <property type="protein sequence ID" value="ENSSDUP00000033065.1"/>
    <property type="gene ID" value="ENSSDUG00000023749.1"/>
</dbReference>
<feature type="region of interest" description="Disordered" evidence="10">
    <location>
        <begin position="1"/>
        <end position="50"/>
    </location>
</feature>
<evidence type="ECO:0000259" key="13">
    <source>
        <dbReference type="PROSITE" id="PS51307"/>
    </source>
</evidence>
<reference evidence="14" key="2">
    <citation type="submission" date="2025-09" db="UniProtKB">
        <authorList>
            <consortium name="Ensembl"/>
        </authorList>
    </citation>
    <scope>IDENTIFICATION</scope>
</reference>
<evidence type="ECO:0000256" key="5">
    <source>
        <dbReference type="ARBA" id="ARBA00022553"/>
    </source>
</evidence>
<feature type="compositionally biased region" description="Polar residues" evidence="10">
    <location>
        <begin position="767"/>
        <end position="805"/>
    </location>
</feature>
<evidence type="ECO:0000256" key="7">
    <source>
        <dbReference type="ARBA" id="ARBA00023203"/>
    </source>
</evidence>
<sequence>MNEGNAIVKNRSFSSVRPPTPPSVRRAATGLRTEEPGVSAPSPGMESDYGGARAGIQQAAGGRGGGGGGGWVLVEARLQGGAPWGFTLQGGLEHGEPLIVSKVEEGGKADSLEQPLLVGDEIIIINDVELTGYRQEAIALVKGSYKTLKLTVRREFDPGYIKEFGNSPPSLPALHPLPLRPPPHSSSSPPQQQQQIPLPSHQSRPCSAGGVQLRIKNRKLRKKQKKAELGRSDGALCRSPSEASVNSLATGLISKVLRFTSRRSQPASRPHSWHSTKLGEVQQESEQDKMETMSSACHHTYHTSASTTDLSGGFDSGGSSLRKSPDQYSSRGSMESLDPPQSSQLHSGTQHHHLLGHHTYSGPHPTYSSCHQLSSARSSNSIDHLHSKRDSAYSSFSTSSSIPEYLASTPSFSPERSYSLETVPQRGGGSGEMQQADIHYIRTVYDAQQGLSQEHELNSTSAALLHNCDSRGGGGARAGLSQDVQGSLGGVCYRGSSSGSSSGSSGGGVPASNRHSVGPIWSPAATRSSYESLKGVPAPPRRSDSYAAIRNHERPNSWSSLEHARSLRSLQKGSWHHSSGPVASGAAKGSYGTECQLHTVIEKSPESSPTTKPRQGGGFPQPLSPPEPSTGPGGPTTQPGWLIFPTGVYPVPQPEPHYAQMPSSNPGAGSSAVYPALAKESSRQQHQGLQGFGGKDEGGTGGHKDGKISVTENGHQNNISTSPYLHSPTSASSQLRTQAHEADRPQQEESHHGHYKSHMKIAGGRSEGQTGSQRPNHQEPHSQSFQGSYTHKSQGPHSHAFQEQNHGFHIPHIQSTRGPRPLSSHEWRDPYTPVQSRGDRSRSLDQTSIHSDPVVFSRPTQGQVLPTHLSVHPQPQAPPTSDSQTSPCHLSESAALQYQHWDHRERGKDREHPLTRLEIALAEVQQCTISDSAVSASNHGNSSLADGSQGPARSLSVLEKVSRFERQERAGKLRCHSINNAHNKATQLRMSEKGHSTPCGADDLRNMLEKSTNGTKAHRTLSYRGGSSDHMKYRTPTDPSSALQRSRSSFQLDESSDSSKDFPQRQDMQEMLGSMQDTSSNRSYRESLKDAQSKVLRSTSFRRRDLSSSVSPPPAAPPPVSSPSSHQPPPVPAKLYSLEKKGPKTMPKPQGIIITAKSPPLVTSPHTPKERHVVSPEIRGTSPPALPSVPPVGPPALIRICGRKRLAADQKKRSYSEPENMNEVGVSDTETAALFRRGGETSVADRRKMFELAASCVRGGPTQNATSRPDLRQLQHDALAEYLERKRGIKRDEGGKRSGPRPRSAYLQPENSNHTASSCYSETLSLSSASSLLSLQDSGSERNFYWERRLCSTLPSGVNLRNLQSNMFYPGRVTTPRPPAHPPHSAPPGSPPEIQVKILQGHTPEAGLSRRSQSLSRDPGLPHQQQDAESQLSLGLSKQLNGALQRAWSDQSSGKSTSAEDLLERSEETQMSLQHYRSCSSPAVETLNQDFPPGDIRMFGVFMPEPGCWRQAEDRPVDIQVSESLVSPQPSQNSLNTVQPQDPGSSFIPVTRRERQRNIDRQRAHSTSTLAASVGLPCPFFPPGTQDGSGTDWQASERLSLANLGAITFPGILQTSTGDSDGSKGAVNTTSFDETLVMDRQTRHSLSDASILEDTEKEMYRGRAYSLEMRGGHSAENPKQVSAVMATPLSHSQLAPPPDRKERNFVSSPSPTSLSSIRHLSSLRISESCLFSSTDQQQPLETSTVLSQEDFDEVFLQNPASLSPPPPSIMEDFLPPLPPPPPLELEQETGNQSVESPSSEFLNNSSIPTRESSLPTPPTSISSSVFPPPVLSTISTFTTTEDSLDFEYQPLPKREKTSEELQVEALARQLVLQDSSLVPLLDTWGAKSTVELMEEIFPNSKLVDKSQWQHRGRIQDGICNSAPRAATDGETETNLDEVEKDLNTRKVELCEALRNSVDALQQEKEVLCEEQRHHQALGAGIETLVQERLKTNERDKYSMFIGDLEKIVNLLLSLCSRLSRIDRSLLALEREELTQEDTAEERDSLHHKRRLLLRQTEDAWELKENLDKRQQVVHAILSGYLTEPQLQDYRQFVSTKPSILIRRRHLEDLIRQGEEQLTRLAESLPAKLAEAHGWSRSYPFSLPNPVPCSSPFPPLLPQSVMPGPVPSVRSTTVTSL</sequence>
<feature type="compositionally biased region" description="Basic and acidic residues" evidence="10">
    <location>
        <begin position="1057"/>
        <end position="1068"/>
    </location>
</feature>
<comment type="subcellular location">
    <subcellularLocation>
        <location evidence="1">Cytoplasm</location>
        <location evidence="1">Cytoskeleton</location>
    </subcellularLocation>
</comment>
<feature type="region of interest" description="Disordered" evidence="10">
    <location>
        <begin position="1284"/>
        <end position="1317"/>
    </location>
</feature>
<feature type="region of interest" description="Disordered" evidence="10">
    <location>
        <begin position="494"/>
        <end position="549"/>
    </location>
</feature>
<feature type="compositionally biased region" description="Polar residues" evidence="10">
    <location>
        <begin position="1445"/>
        <end position="1459"/>
    </location>
</feature>
<dbReference type="Pfam" id="PF08688">
    <property type="entry name" value="ASD1"/>
    <property type="match status" value="1"/>
</dbReference>
<dbReference type="InterPro" id="IPR014800">
    <property type="entry name" value="ASD1_dom"/>
</dbReference>
<feature type="compositionally biased region" description="Polar residues" evidence="10">
    <location>
        <begin position="933"/>
        <end position="946"/>
    </location>
</feature>
<dbReference type="InterPro" id="IPR014799">
    <property type="entry name" value="ASD2_dom"/>
</dbReference>
<feature type="compositionally biased region" description="Polar residues" evidence="10">
    <location>
        <begin position="879"/>
        <end position="888"/>
    </location>
</feature>
<feature type="compositionally biased region" description="Low complexity" evidence="10">
    <location>
        <begin position="11"/>
        <end position="29"/>
    </location>
</feature>
<dbReference type="Pfam" id="PF08687">
    <property type="entry name" value="ASD2"/>
    <property type="match status" value="1"/>
</dbReference>
<dbReference type="InterPro" id="IPR036034">
    <property type="entry name" value="PDZ_sf"/>
</dbReference>
<dbReference type="SUPFAM" id="SSF50156">
    <property type="entry name" value="PDZ domain-like"/>
    <property type="match status" value="1"/>
</dbReference>
<feature type="compositionally biased region" description="Polar residues" evidence="10">
    <location>
        <begin position="1423"/>
        <end position="1432"/>
    </location>
</feature>
<dbReference type="GO" id="GO:0051015">
    <property type="term" value="F:actin filament binding"/>
    <property type="evidence" value="ECO:0007669"/>
    <property type="project" value="InterPro"/>
</dbReference>
<evidence type="ECO:0000256" key="1">
    <source>
        <dbReference type="ARBA" id="ARBA00004245"/>
    </source>
</evidence>
<feature type="region of interest" description="Disordered" evidence="10">
    <location>
        <begin position="407"/>
        <end position="432"/>
    </location>
</feature>
<dbReference type="PANTHER" id="PTHR15012">
    <property type="entry name" value="APICAL PROTEIN/SHROOM-RELATED"/>
    <property type="match status" value="1"/>
</dbReference>
<dbReference type="PROSITE" id="PS51306">
    <property type="entry name" value="ASD1"/>
    <property type="match status" value="1"/>
</dbReference>
<dbReference type="PROSITE" id="PS51307">
    <property type="entry name" value="ASD2"/>
    <property type="match status" value="1"/>
</dbReference>
<dbReference type="STRING" id="41447.ENSSDUP00000033065"/>
<dbReference type="GO" id="GO:0016324">
    <property type="term" value="C:apical plasma membrane"/>
    <property type="evidence" value="ECO:0007669"/>
    <property type="project" value="TreeGrafter"/>
</dbReference>
<feature type="region of interest" description="Disordered" evidence="10">
    <location>
        <begin position="1757"/>
        <end position="1823"/>
    </location>
</feature>
<evidence type="ECO:0000256" key="8">
    <source>
        <dbReference type="ARBA" id="ARBA00023212"/>
    </source>
</evidence>
<feature type="compositionally biased region" description="Basic and acidic residues" evidence="10">
    <location>
        <begin position="694"/>
        <end position="707"/>
    </location>
</feature>
<feature type="compositionally biased region" description="Low complexity" evidence="10">
    <location>
        <begin position="185"/>
        <end position="203"/>
    </location>
</feature>
<dbReference type="OMA" id="QRCAVPD"/>
<evidence type="ECO:0000259" key="11">
    <source>
        <dbReference type="PROSITE" id="PS50106"/>
    </source>
</evidence>
<feature type="region of interest" description="Disordered" evidence="10">
    <location>
        <begin position="603"/>
        <end position="890"/>
    </location>
</feature>
<dbReference type="PANTHER" id="PTHR15012:SF33">
    <property type="entry name" value="PROTEIN SHROOM3"/>
    <property type="match status" value="1"/>
</dbReference>
<dbReference type="GO" id="GO:0005874">
    <property type="term" value="C:microtubule"/>
    <property type="evidence" value="ECO:0007669"/>
    <property type="project" value="UniProtKB-KW"/>
</dbReference>
<name>A0A3B4VS93_SERDU</name>
<dbReference type="CDD" id="cd06750">
    <property type="entry name" value="PDZ_shroom2_3_4-like"/>
    <property type="match status" value="1"/>
</dbReference>
<dbReference type="GO" id="GO:0007015">
    <property type="term" value="P:actin filament organization"/>
    <property type="evidence" value="ECO:0007669"/>
    <property type="project" value="TreeGrafter"/>
</dbReference>
<dbReference type="Pfam" id="PF00595">
    <property type="entry name" value="PDZ"/>
    <property type="match status" value="1"/>
</dbReference>
<keyword evidence="15" id="KW-1185">Reference proteome</keyword>
<feature type="compositionally biased region" description="Basic and acidic residues" evidence="10">
    <location>
        <begin position="1083"/>
        <end position="1092"/>
    </location>
</feature>
<feature type="region of interest" description="Disordered" evidence="10">
    <location>
        <begin position="1445"/>
        <end position="1469"/>
    </location>
</feature>
<dbReference type="PROSITE" id="PS50106">
    <property type="entry name" value="PDZ"/>
    <property type="match status" value="1"/>
</dbReference>
<evidence type="ECO:0000259" key="12">
    <source>
        <dbReference type="PROSITE" id="PS51306"/>
    </source>
</evidence>
<evidence type="ECO:0000313" key="15">
    <source>
        <dbReference type="Proteomes" id="UP000261420"/>
    </source>
</evidence>
<dbReference type="GO" id="GO:0043296">
    <property type="term" value="C:apical junction complex"/>
    <property type="evidence" value="ECO:0007669"/>
    <property type="project" value="TreeGrafter"/>
</dbReference>
<feature type="compositionally biased region" description="Basic and acidic residues" evidence="10">
    <location>
        <begin position="1284"/>
        <end position="1296"/>
    </location>
</feature>
<keyword evidence="7 9" id="KW-0009">Actin-binding</keyword>
<keyword evidence="8" id="KW-0206">Cytoskeleton</keyword>
<feature type="compositionally biased region" description="Polar residues" evidence="10">
    <location>
        <begin position="1526"/>
        <end position="1544"/>
    </location>
</feature>
<dbReference type="Gene3D" id="2.30.42.10">
    <property type="match status" value="1"/>
</dbReference>
<dbReference type="Gene3D" id="6.10.250.3120">
    <property type="match status" value="1"/>
</dbReference>
<feature type="domain" description="ASD1" evidence="12">
    <location>
        <begin position="1088"/>
        <end position="1225"/>
    </location>
</feature>
<feature type="compositionally biased region" description="Pro residues" evidence="10">
    <location>
        <begin position="1111"/>
        <end position="1132"/>
    </location>
</feature>
<feature type="compositionally biased region" description="Pro residues" evidence="10">
    <location>
        <begin position="1376"/>
        <end position="1391"/>
    </location>
</feature>
<feature type="compositionally biased region" description="Basic residues" evidence="10">
    <location>
        <begin position="215"/>
        <end position="225"/>
    </location>
</feature>
<dbReference type="InterPro" id="IPR027685">
    <property type="entry name" value="Shroom_fam"/>
</dbReference>
<dbReference type="SMART" id="SM00228">
    <property type="entry name" value="PDZ"/>
    <property type="match status" value="1"/>
</dbReference>
<feature type="region of interest" description="Disordered" evidence="10">
    <location>
        <begin position="261"/>
        <end position="374"/>
    </location>
</feature>
<feature type="region of interest" description="Disordered" evidence="10">
    <location>
        <begin position="1369"/>
        <end position="1432"/>
    </location>
</feature>
<evidence type="ECO:0000256" key="10">
    <source>
        <dbReference type="SAM" id="MobiDB-lite"/>
    </source>
</evidence>
<feature type="region of interest" description="Disordered" evidence="10">
    <location>
        <begin position="933"/>
        <end position="952"/>
    </location>
</feature>
<evidence type="ECO:0000256" key="2">
    <source>
        <dbReference type="ARBA" id="ARBA00006469"/>
    </source>
</evidence>
<dbReference type="GO" id="GO:0030864">
    <property type="term" value="C:cortical actin cytoskeleton"/>
    <property type="evidence" value="ECO:0007669"/>
    <property type="project" value="TreeGrafter"/>
</dbReference>
<feature type="compositionally biased region" description="Low complexity" evidence="10">
    <location>
        <begin position="1707"/>
        <end position="1717"/>
    </location>
</feature>
<evidence type="ECO:0000256" key="9">
    <source>
        <dbReference type="PROSITE-ProRule" id="PRU00637"/>
    </source>
</evidence>
<feature type="compositionally biased region" description="Basic and acidic residues" evidence="10">
    <location>
        <begin position="738"/>
        <end position="752"/>
    </location>
</feature>
<dbReference type="GO" id="GO:0005912">
    <property type="term" value="C:adherens junction"/>
    <property type="evidence" value="ECO:0007669"/>
    <property type="project" value="TreeGrafter"/>
</dbReference>
<keyword evidence="4" id="KW-0963">Cytoplasm</keyword>
<evidence type="ECO:0000256" key="3">
    <source>
        <dbReference type="ARBA" id="ARBA00022473"/>
    </source>
</evidence>
<proteinExistence type="inferred from homology"/>
<keyword evidence="6" id="KW-0493">Microtubule</keyword>
<feature type="region of interest" description="Disordered" evidence="10">
    <location>
        <begin position="1690"/>
        <end position="1717"/>
    </location>
</feature>
<dbReference type="Proteomes" id="UP000261420">
    <property type="component" value="Unplaced"/>
</dbReference>
<feature type="domain" description="PDZ" evidence="11">
    <location>
        <begin position="71"/>
        <end position="156"/>
    </location>
</feature>
<evidence type="ECO:0000313" key="14">
    <source>
        <dbReference type="Ensembl" id="ENSSDUP00000033065.1"/>
    </source>
</evidence>
<feature type="compositionally biased region" description="Low complexity" evidence="10">
    <location>
        <begin position="306"/>
        <end position="321"/>
    </location>
</feature>
<feature type="compositionally biased region" description="Polar residues" evidence="10">
    <location>
        <begin position="292"/>
        <end position="305"/>
    </location>
</feature>
<feature type="compositionally biased region" description="Polar residues" evidence="10">
    <location>
        <begin position="710"/>
        <end position="737"/>
    </location>
</feature>
<keyword evidence="5" id="KW-0597">Phosphoprotein</keyword>
<keyword evidence="3" id="KW-0217">Developmental protein</keyword>
<feature type="compositionally biased region" description="Polar residues" evidence="10">
    <location>
        <begin position="1788"/>
        <end position="1811"/>
    </location>
</feature>